<dbReference type="STRING" id="662367.SAMN05216167_1011000"/>
<dbReference type="AlphaFoldDB" id="A0A1I1IYC3"/>
<dbReference type="Pfam" id="PF13548">
    <property type="entry name" value="DUF4126"/>
    <property type="match status" value="1"/>
</dbReference>
<dbReference type="InterPro" id="IPR025196">
    <property type="entry name" value="DUF4126"/>
</dbReference>
<feature type="transmembrane region" description="Helical" evidence="1">
    <location>
        <begin position="51"/>
        <end position="70"/>
    </location>
</feature>
<evidence type="ECO:0000256" key="1">
    <source>
        <dbReference type="SAM" id="Phobius"/>
    </source>
</evidence>
<evidence type="ECO:0000313" key="3">
    <source>
        <dbReference type="EMBL" id="SFC38683.1"/>
    </source>
</evidence>
<feature type="transmembrane region" description="Helical" evidence="1">
    <location>
        <begin position="76"/>
        <end position="99"/>
    </location>
</feature>
<name>A0A1I1IYC3_9BACT</name>
<gene>
    <name evidence="3" type="ORF">SAMN05216167_1011000</name>
</gene>
<protein>
    <recommendedName>
        <fullName evidence="2">DUF4126 domain-containing protein</fullName>
    </recommendedName>
</protein>
<keyword evidence="1" id="KW-0812">Transmembrane</keyword>
<evidence type="ECO:0000259" key="2">
    <source>
        <dbReference type="Pfam" id="PF13548"/>
    </source>
</evidence>
<dbReference type="RefSeq" id="WP_093823445.1">
    <property type="nucleotide sequence ID" value="NZ_FOLQ01000001.1"/>
</dbReference>
<feature type="domain" description="DUF4126" evidence="2">
    <location>
        <begin position="10"/>
        <end position="177"/>
    </location>
</feature>
<dbReference type="Proteomes" id="UP000198598">
    <property type="component" value="Unassembled WGS sequence"/>
</dbReference>
<dbReference type="EMBL" id="FOLQ01000001">
    <property type="protein sequence ID" value="SFC38683.1"/>
    <property type="molecule type" value="Genomic_DNA"/>
</dbReference>
<keyword evidence="1" id="KW-0472">Membrane</keyword>
<feature type="transmembrane region" description="Helical" evidence="1">
    <location>
        <begin position="106"/>
        <end position="129"/>
    </location>
</feature>
<keyword evidence="1" id="KW-1133">Transmembrane helix</keyword>
<feature type="transmembrane region" description="Helical" evidence="1">
    <location>
        <begin position="149"/>
        <end position="182"/>
    </location>
</feature>
<proteinExistence type="predicted"/>
<keyword evidence="4" id="KW-1185">Reference proteome</keyword>
<sequence length="210" mass="22206">MSLEWIMSACIGVGLAACCGFRVFVPLLIASVATKLGFVGTMAGFEWLSEWPALIGLSVATIFEIGSYYIPWLDNFLDTLATPASIMAGTLVSTSFFHIDTPVLQWGLGLILGGGSAGIVQAGTSLLRMGSTMTTGGIANPVVATGENIASFGLSLFTIFLPLIAIVIIGLVMLFIIGRLIARRKVWFTRPSKQGGNSISQIPRSSNGRM</sequence>
<accession>A0A1I1IYC3</accession>
<feature type="transmembrane region" description="Helical" evidence="1">
    <location>
        <begin position="6"/>
        <end position="30"/>
    </location>
</feature>
<organism evidence="3 4">
    <name type="scientific">Spirosoma endophyticum</name>
    <dbReference type="NCBI Taxonomy" id="662367"/>
    <lineage>
        <taxon>Bacteria</taxon>
        <taxon>Pseudomonadati</taxon>
        <taxon>Bacteroidota</taxon>
        <taxon>Cytophagia</taxon>
        <taxon>Cytophagales</taxon>
        <taxon>Cytophagaceae</taxon>
        <taxon>Spirosoma</taxon>
    </lineage>
</organism>
<reference evidence="3 4" key="1">
    <citation type="submission" date="2016-10" db="EMBL/GenBank/DDBJ databases">
        <authorList>
            <person name="de Groot N.N."/>
        </authorList>
    </citation>
    <scope>NUCLEOTIDE SEQUENCE [LARGE SCALE GENOMIC DNA]</scope>
    <source>
        <strain evidence="3 4">DSM 26130</strain>
    </source>
</reference>
<evidence type="ECO:0000313" key="4">
    <source>
        <dbReference type="Proteomes" id="UP000198598"/>
    </source>
</evidence>
<dbReference type="OrthoDB" id="288613at2"/>